<dbReference type="InterPro" id="IPR000182">
    <property type="entry name" value="GNAT_dom"/>
</dbReference>
<gene>
    <name evidence="2" type="ORF">BCB44BAC_01693</name>
</gene>
<dbReference type="PROSITE" id="PS51186">
    <property type="entry name" value="GNAT"/>
    <property type="match status" value="1"/>
</dbReference>
<dbReference type="RefSeq" id="WP_012094010.1">
    <property type="nucleotide sequence ID" value="NZ_CP024096.1"/>
</dbReference>
<dbReference type="SUPFAM" id="SSF55729">
    <property type="entry name" value="Acyl-CoA N-acyltransferases (Nat)"/>
    <property type="match status" value="1"/>
</dbReference>
<accession>A0AAX2CH81</accession>
<protein>
    <submittedName>
        <fullName evidence="2">GCN5-related N-acetyltransferase</fullName>
    </submittedName>
</protein>
<reference evidence="2 3" key="1">
    <citation type="submission" date="2016-08" db="EMBL/GenBank/DDBJ databases">
        <authorList>
            <person name="Loux V."/>
            <person name="Rue O."/>
        </authorList>
    </citation>
    <scope>NUCLEOTIDE SEQUENCE [LARGE SCALE GENOMIC DNA]</scope>
    <source>
        <strain evidence="2 3">AFSSA_08CEB44bac</strain>
    </source>
</reference>
<evidence type="ECO:0000313" key="3">
    <source>
        <dbReference type="Proteomes" id="UP000242164"/>
    </source>
</evidence>
<dbReference type="GO" id="GO:1990189">
    <property type="term" value="F:protein N-terminal-serine acetyltransferase activity"/>
    <property type="evidence" value="ECO:0007669"/>
    <property type="project" value="TreeGrafter"/>
</dbReference>
<comment type="caution">
    <text evidence="2">The sequence shown here is derived from an EMBL/GenBank/DDBJ whole genome shotgun (WGS) entry which is preliminary data.</text>
</comment>
<evidence type="ECO:0000259" key="1">
    <source>
        <dbReference type="PROSITE" id="PS51186"/>
    </source>
</evidence>
<dbReference type="InterPro" id="IPR051908">
    <property type="entry name" value="Ribosomal_N-acetyltransferase"/>
</dbReference>
<sequence>MNPLLLDFPSEFYTDRLFIRMPKPGDGAAVYEAIQASIQELKSWMAFVQKEQTREEVEASIRRAHIQFLQREDLRLLAFLRETGEFVASTGLHRIKWEIPQFEIGYWIDTRFSGKGYMTEAVKGIIDYAFSELKANRLEIRCDPTNRKSRAIPEKLGFKLEGILENSSVAVDGNGLRDTCVFAMIKNRYEKEK</sequence>
<evidence type="ECO:0000313" key="2">
    <source>
        <dbReference type="EMBL" id="SCL90256.1"/>
    </source>
</evidence>
<dbReference type="EMBL" id="FMIK01000022">
    <property type="protein sequence ID" value="SCL90256.1"/>
    <property type="molecule type" value="Genomic_DNA"/>
</dbReference>
<dbReference type="GeneID" id="33896857"/>
<dbReference type="PANTHER" id="PTHR43441:SF3">
    <property type="entry name" value="ACETYLTRANSFERASE"/>
    <property type="match status" value="1"/>
</dbReference>
<name>A0AAX2CH81_9BACI</name>
<dbReference type="GO" id="GO:0005737">
    <property type="term" value="C:cytoplasm"/>
    <property type="evidence" value="ECO:0007669"/>
    <property type="project" value="TreeGrafter"/>
</dbReference>
<proteinExistence type="predicted"/>
<dbReference type="InterPro" id="IPR016181">
    <property type="entry name" value="Acyl_CoA_acyltransferase"/>
</dbReference>
<dbReference type="Pfam" id="PF13302">
    <property type="entry name" value="Acetyltransf_3"/>
    <property type="match status" value="1"/>
</dbReference>
<dbReference type="AlphaFoldDB" id="A0AAX2CH81"/>
<dbReference type="GO" id="GO:0008999">
    <property type="term" value="F:protein-N-terminal-alanine acetyltransferase activity"/>
    <property type="evidence" value="ECO:0007669"/>
    <property type="project" value="TreeGrafter"/>
</dbReference>
<dbReference type="PANTHER" id="PTHR43441">
    <property type="entry name" value="RIBOSOMAL-PROTEIN-SERINE ACETYLTRANSFERASE"/>
    <property type="match status" value="1"/>
</dbReference>
<dbReference type="Gene3D" id="3.40.630.30">
    <property type="match status" value="1"/>
</dbReference>
<organism evidence="2 3">
    <name type="scientific">Bacillus cytotoxicus</name>
    <dbReference type="NCBI Taxonomy" id="580165"/>
    <lineage>
        <taxon>Bacteria</taxon>
        <taxon>Bacillati</taxon>
        <taxon>Bacillota</taxon>
        <taxon>Bacilli</taxon>
        <taxon>Bacillales</taxon>
        <taxon>Bacillaceae</taxon>
        <taxon>Bacillus</taxon>
        <taxon>Bacillus cereus group</taxon>
    </lineage>
</organism>
<dbReference type="Proteomes" id="UP000242164">
    <property type="component" value="Unassembled WGS sequence"/>
</dbReference>
<feature type="domain" description="N-acetyltransferase" evidence="1">
    <location>
        <begin position="28"/>
        <end position="189"/>
    </location>
</feature>